<evidence type="ECO:0000256" key="3">
    <source>
        <dbReference type="ARBA" id="ARBA00022741"/>
    </source>
</evidence>
<dbReference type="SUPFAM" id="SSF56112">
    <property type="entry name" value="Protein kinase-like (PK-like)"/>
    <property type="match status" value="1"/>
</dbReference>
<protein>
    <submittedName>
        <fullName evidence="7">Kinase-like protein</fullName>
    </submittedName>
</protein>
<evidence type="ECO:0000259" key="6">
    <source>
        <dbReference type="PROSITE" id="PS50011"/>
    </source>
</evidence>
<dbReference type="InterPro" id="IPR000719">
    <property type="entry name" value="Prot_kinase_dom"/>
</dbReference>
<dbReference type="PANTHER" id="PTHR22974:SF21">
    <property type="entry name" value="DUAL SPECIFICITY PROTEIN KINASE TTK"/>
    <property type="match status" value="1"/>
</dbReference>
<dbReference type="InterPro" id="IPR011009">
    <property type="entry name" value="Kinase-like_dom_sf"/>
</dbReference>
<dbReference type="GO" id="GO:0005634">
    <property type="term" value="C:nucleus"/>
    <property type="evidence" value="ECO:0007669"/>
    <property type="project" value="TreeGrafter"/>
</dbReference>
<dbReference type="GO" id="GO:0004674">
    <property type="term" value="F:protein serine/threonine kinase activity"/>
    <property type="evidence" value="ECO:0007669"/>
    <property type="project" value="UniProtKB-KW"/>
</dbReference>
<keyword evidence="1" id="KW-0723">Serine/threonine-protein kinase</keyword>
<proteinExistence type="predicted"/>
<dbReference type="GO" id="GO:0005524">
    <property type="term" value="F:ATP binding"/>
    <property type="evidence" value="ECO:0007669"/>
    <property type="project" value="UniProtKB-KW"/>
</dbReference>
<feature type="domain" description="Protein kinase" evidence="6">
    <location>
        <begin position="1"/>
        <end position="186"/>
    </location>
</feature>
<keyword evidence="8" id="KW-1185">Reference proteome</keyword>
<keyword evidence="5" id="KW-0067">ATP-binding</keyword>
<dbReference type="Proteomes" id="UP000182658">
    <property type="component" value="Unassembled WGS sequence"/>
</dbReference>
<dbReference type="GO" id="GO:0034501">
    <property type="term" value="P:protein localization to kinetochore"/>
    <property type="evidence" value="ECO:0007669"/>
    <property type="project" value="TreeGrafter"/>
</dbReference>
<reference evidence="7 8" key="1">
    <citation type="submission" date="2016-10" db="EMBL/GenBank/DDBJ databases">
        <title>Draft genome sequence of Coniochaeta ligniaria NRRL30616, a lignocellulolytic fungus for bioabatement of inhibitors in plant biomass hydrolysates.</title>
        <authorList>
            <consortium name="DOE Joint Genome Institute"/>
            <person name="Jimenez D.J."/>
            <person name="Hector R.E."/>
            <person name="Riley R."/>
            <person name="Sun H."/>
            <person name="Grigoriev I.V."/>
            <person name="Van Elsas J.D."/>
            <person name="Nichols N.N."/>
        </authorList>
    </citation>
    <scope>NUCLEOTIDE SEQUENCE [LARGE SCALE GENOMIC DNA]</scope>
    <source>
        <strain evidence="7 8">NRRL 30616</strain>
    </source>
</reference>
<gene>
    <name evidence="7" type="ORF">CONLIGDRAFT_627513</name>
</gene>
<dbReference type="PROSITE" id="PS50011">
    <property type="entry name" value="PROTEIN_KINASE_DOM"/>
    <property type="match status" value="1"/>
</dbReference>
<evidence type="ECO:0000256" key="2">
    <source>
        <dbReference type="ARBA" id="ARBA00022679"/>
    </source>
</evidence>
<dbReference type="InterPro" id="IPR008271">
    <property type="entry name" value="Ser/Thr_kinase_AS"/>
</dbReference>
<dbReference type="EMBL" id="KV875093">
    <property type="protein sequence ID" value="OIW35443.1"/>
    <property type="molecule type" value="Genomic_DNA"/>
</dbReference>
<dbReference type="PANTHER" id="PTHR22974">
    <property type="entry name" value="MIXED LINEAGE PROTEIN KINASE"/>
    <property type="match status" value="1"/>
</dbReference>
<evidence type="ECO:0000256" key="4">
    <source>
        <dbReference type="ARBA" id="ARBA00022777"/>
    </source>
</evidence>
<dbReference type="STRING" id="1408157.A0A1J7J7Y2"/>
<keyword evidence="3" id="KW-0547">Nucleotide-binding</keyword>
<dbReference type="PROSITE" id="PS00108">
    <property type="entry name" value="PROTEIN_KINASE_ST"/>
    <property type="match status" value="1"/>
</dbReference>
<dbReference type="AlphaFoldDB" id="A0A1J7J7Y2"/>
<evidence type="ECO:0000313" key="8">
    <source>
        <dbReference type="Proteomes" id="UP000182658"/>
    </source>
</evidence>
<sequence length="253" mass="28425">MLECLAAVHAKDIVHSDIKPLNFVVVKGRLKLIDFGIANAIQTEETVNVHRENQVGTPNFMSPESLMDWHQYAFTSAHNGRFNVPPPLHAGHAKKLTKLGKPSDVWSLGCILYQMVYGDPPFAHIPNQMARCQAIINWNHAIEFPEKVGNVRVPLGLIRTMKRCLNREQKDRPTCEELLSDSDPFLYPMEFDPEIFGAGEGKALPVTEELLGRIIQSVVQRCRERLPTDGEAMSAWPSAYWASVKKNVGVREA</sequence>
<dbReference type="Gene3D" id="1.10.510.10">
    <property type="entry name" value="Transferase(Phosphotransferase) domain 1"/>
    <property type="match status" value="1"/>
</dbReference>
<dbReference type="GO" id="GO:0033316">
    <property type="term" value="P:meiotic spindle assembly checkpoint signaling"/>
    <property type="evidence" value="ECO:0007669"/>
    <property type="project" value="TreeGrafter"/>
</dbReference>
<evidence type="ECO:0000256" key="1">
    <source>
        <dbReference type="ARBA" id="ARBA00022527"/>
    </source>
</evidence>
<dbReference type="GO" id="GO:0007094">
    <property type="term" value="P:mitotic spindle assembly checkpoint signaling"/>
    <property type="evidence" value="ECO:0007669"/>
    <property type="project" value="TreeGrafter"/>
</dbReference>
<name>A0A1J7J7Y2_9PEZI</name>
<dbReference type="GO" id="GO:0000776">
    <property type="term" value="C:kinetochore"/>
    <property type="evidence" value="ECO:0007669"/>
    <property type="project" value="TreeGrafter"/>
</dbReference>
<accession>A0A1J7J7Y2</accession>
<evidence type="ECO:0000256" key="5">
    <source>
        <dbReference type="ARBA" id="ARBA00022840"/>
    </source>
</evidence>
<dbReference type="GO" id="GO:0004712">
    <property type="term" value="F:protein serine/threonine/tyrosine kinase activity"/>
    <property type="evidence" value="ECO:0007669"/>
    <property type="project" value="TreeGrafter"/>
</dbReference>
<dbReference type="GO" id="GO:0007059">
    <property type="term" value="P:chromosome segregation"/>
    <property type="evidence" value="ECO:0007669"/>
    <property type="project" value="TreeGrafter"/>
</dbReference>
<keyword evidence="4 7" id="KW-0418">Kinase</keyword>
<organism evidence="7 8">
    <name type="scientific">Coniochaeta ligniaria NRRL 30616</name>
    <dbReference type="NCBI Taxonomy" id="1408157"/>
    <lineage>
        <taxon>Eukaryota</taxon>
        <taxon>Fungi</taxon>
        <taxon>Dikarya</taxon>
        <taxon>Ascomycota</taxon>
        <taxon>Pezizomycotina</taxon>
        <taxon>Sordariomycetes</taxon>
        <taxon>Sordariomycetidae</taxon>
        <taxon>Coniochaetales</taxon>
        <taxon>Coniochaetaceae</taxon>
        <taxon>Coniochaeta</taxon>
    </lineage>
</organism>
<keyword evidence="2" id="KW-0808">Transferase</keyword>
<dbReference type="SMART" id="SM00220">
    <property type="entry name" value="S_TKc"/>
    <property type="match status" value="1"/>
</dbReference>
<evidence type="ECO:0000313" key="7">
    <source>
        <dbReference type="EMBL" id="OIW35443.1"/>
    </source>
</evidence>
<dbReference type="Pfam" id="PF00069">
    <property type="entry name" value="Pkinase"/>
    <property type="match status" value="2"/>
</dbReference>
<dbReference type="InParanoid" id="A0A1J7J7Y2"/>
<dbReference type="OrthoDB" id="20524at2759"/>